<evidence type="ECO:0000256" key="1">
    <source>
        <dbReference type="SAM" id="SignalP"/>
    </source>
</evidence>
<dbReference type="SUPFAM" id="SSF55486">
    <property type="entry name" value="Metalloproteases ('zincins'), catalytic domain"/>
    <property type="match status" value="1"/>
</dbReference>
<dbReference type="InterPro" id="IPR007343">
    <property type="entry name" value="Uncharacterised_pept_Zn_put"/>
</dbReference>
<dbReference type="PROSITE" id="PS51257">
    <property type="entry name" value="PROKAR_LIPOPROTEIN"/>
    <property type="match status" value="1"/>
</dbReference>
<sequence length="267" mass="28643">MNKTVSTLAATGVLVAALSACSIPTAGAAAPAATGPQGAPAASTTVQRDAAQQTFSVSQAAPAVVPQGSSDDPYERVLYDAEALQPIMDEFWTEELAYYGLEFDTPDRFEYYVGDGNGTCGGEYSDGTDNAYYCAVDGDEHVAFDVDWLASYLDEHPGDAVTFLVLAHEWGHAVQDTWVEQQPGVDYWEGPAQELNADCLAGVFWENGLRTGTIIEEDGDAEAVFGWLESAGSGDWMDPGDHGTAEQRQIAFSDGFENGLDYCRINY</sequence>
<feature type="signal peptide" evidence="1">
    <location>
        <begin position="1"/>
        <end position="28"/>
    </location>
</feature>
<protein>
    <submittedName>
        <fullName evidence="2">Neutral zinc metallopeptidase</fullName>
    </submittedName>
</protein>
<evidence type="ECO:0000313" key="2">
    <source>
        <dbReference type="EMBL" id="MCO1654078.1"/>
    </source>
</evidence>
<reference evidence="2" key="1">
    <citation type="submission" date="2021-04" db="EMBL/GenBank/DDBJ databases">
        <title>Pseudonocardia sp. nov., isolated from sandy soil of mangrove forest.</title>
        <authorList>
            <person name="Zan Z."/>
            <person name="Huang R."/>
            <person name="Liu W."/>
        </authorList>
    </citation>
    <scope>NUCLEOTIDE SEQUENCE</scope>
    <source>
        <strain evidence="2">S2-4</strain>
    </source>
</reference>
<dbReference type="EMBL" id="JAGSOV010000009">
    <property type="protein sequence ID" value="MCO1654078.1"/>
    <property type="molecule type" value="Genomic_DNA"/>
</dbReference>
<name>A0ABT0ZTR0_9PSEU</name>
<dbReference type="Proteomes" id="UP001165283">
    <property type="component" value="Unassembled WGS sequence"/>
</dbReference>
<gene>
    <name evidence="2" type="ORF">KDL28_03310</name>
</gene>
<evidence type="ECO:0000313" key="3">
    <source>
        <dbReference type="Proteomes" id="UP001165283"/>
    </source>
</evidence>
<dbReference type="Pfam" id="PF04228">
    <property type="entry name" value="Zn_peptidase"/>
    <property type="match status" value="1"/>
</dbReference>
<comment type="caution">
    <text evidence="2">The sequence shown here is derived from an EMBL/GenBank/DDBJ whole genome shotgun (WGS) entry which is preliminary data.</text>
</comment>
<dbReference type="RefSeq" id="WP_252435683.1">
    <property type="nucleotide sequence ID" value="NZ_JAGSOV010000009.1"/>
</dbReference>
<organism evidence="2 3">
    <name type="scientific">Pseudonocardia humida</name>
    <dbReference type="NCBI Taxonomy" id="2800819"/>
    <lineage>
        <taxon>Bacteria</taxon>
        <taxon>Bacillati</taxon>
        <taxon>Actinomycetota</taxon>
        <taxon>Actinomycetes</taxon>
        <taxon>Pseudonocardiales</taxon>
        <taxon>Pseudonocardiaceae</taxon>
        <taxon>Pseudonocardia</taxon>
    </lineage>
</organism>
<proteinExistence type="predicted"/>
<accession>A0ABT0ZTR0</accession>
<keyword evidence="1" id="KW-0732">Signal</keyword>
<feature type="chain" id="PRO_5046428005" evidence="1">
    <location>
        <begin position="29"/>
        <end position="267"/>
    </location>
</feature>
<keyword evidence="3" id="KW-1185">Reference proteome</keyword>